<evidence type="ECO:0000256" key="9">
    <source>
        <dbReference type="SAM" id="MobiDB-lite"/>
    </source>
</evidence>
<evidence type="ECO:0000256" key="4">
    <source>
        <dbReference type="ARBA" id="ARBA00022692"/>
    </source>
</evidence>
<keyword evidence="3 8" id="KW-0813">Transport</keyword>
<dbReference type="InParanoid" id="A0A200QQQ1"/>
<feature type="region of interest" description="Disordered" evidence="9">
    <location>
        <begin position="195"/>
        <end position="215"/>
    </location>
</feature>
<evidence type="ECO:0000313" key="11">
    <source>
        <dbReference type="EMBL" id="OVA12742.1"/>
    </source>
</evidence>
<evidence type="ECO:0000256" key="3">
    <source>
        <dbReference type="ARBA" id="ARBA00022448"/>
    </source>
</evidence>
<proteinExistence type="inferred from homology"/>
<feature type="transmembrane region" description="Helical" evidence="8">
    <location>
        <begin position="616"/>
        <end position="638"/>
    </location>
</feature>
<dbReference type="GO" id="GO:0005886">
    <property type="term" value="C:plasma membrane"/>
    <property type="evidence" value="ECO:0007669"/>
    <property type="project" value="TreeGrafter"/>
</dbReference>
<dbReference type="InterPro" id="IPR004698">
    <property type="entry name" value="Zn/Fe_permease_fun/pln"/>
</dbReference>
<evidence type="ECO:0000256" key="2">
    <source>
        <dbReference type="ARBA" id="ARBA00006939"/>
    </source>
</evidence>
<dbReference type="Pfam" id="PF02535">
    <property type="entry name" value="Zip"/>
    <property type="match status" value="2"/>
</dbReference>
<sequence length="895" mass="96677">MTINIRNNNKKALLLIVILAIVLMIPISSVSAACTCDKEEEEEGDRNKGEALKYKIAAIASILVAGAIGVCLPVLGRSTIPALHPDKSIFFFIKAFAAGVILATGFIHILPDAFDDLTNPCLNENPWGNFPFTGFVAMMSAILTLMVDSLATGYYKRSNLNKQQQQQHGGQTTVVAVNNKDDPEEGHHVDLHTHATHGHAHGHSHGGLSSSSSSSSSSDLPSLQLIRHRVISQVLELGIVVHSVIIGITVGVSESPSTIKPLVAALTFHQFFEGMGLGGCISQAEFKSRAIITMALFFSLTTPVGIGIGIGITNVYSETSPTALIVQGVLNAAAAGILIYMSLVDLLAADFMNPKLQNNGKLQLAAYVSLLLGVEENHNNNKKEALKYKIAAIVSILLASAIGVSLPVVGKTIPALRPESDIFFLVKAFAAGVILATGFIHILPDAFNDLTSPCLNENPWGNFPFTGFIAMMSAILTLMVDTLATGYYKRSNMNKLQQAQTVNYNVDEEQEEHAHNNVHNHAVLGHAHLHGSSAMESSENNNNSSSSSSDLIRHRIISQVLELGIVVHSVIIGIALGASQSPSTIKPLVGALTFHQFFEGMGLGGCITQAEFKSRAVVIMALFFSLTTPVGIGIGMGISNTYNESSPTALIVQGVLNAAAAGILIYMSLVDLLAADFMNPKLQSNGKLQFAAYAALEKPADVEVEDMFVKEEDQKSMSVAIIGAPNAGKSALTNFHVKAPWDEDPTTMNEDLMKNMSLEVVREKMLHHIHQEIPYALEHRLIDWKDLRDGVLLGLSNMLSLINKLEVSVGRGSSIIESIAEGENCWMCAYSLFDPQTNPMKWVDLEVENLLVAKGRIGLEANEELRYIFKRDVHLILHIGLSKFSSNSEVESHIY</sequence>
<dbReference type="NCBIfam" id="TIGR00820">
    <property type="entry name" value="zip"/>
    <property type="match status" value="2"/>
</dbReference>
<dbReference type="PANTHER" id="PTHR11040:SF35">
    <property type="entry name" value="ZINC TRANSPORTER 5"/>
    <property type="match status" value="1"/>
</dbReference>
<feature type="transmembrane region" description="Helical" evidence="8">
    <location>
        <begin position="324"/>
        <end position="343"/>
    </location>
</feature>
<keyword evidence="10" id="KW-0732">Signal</keyword>
<keyword evidence="5 8" id="KW-1133">Transmembrane helix</keyword>
<reference evidence="11 12" key="1">
    <citation type="journal article" date="2017" name="Mol. Plant">
        <title>The Genome of Medicinal Plant Macleaya cordata Provides New Insights into Benzylisoquinoline Alkaloids Metabolism.</title>
        <authorList>
            <person name="Liu X."/>
            <person name="Liu Y."/>
            <person name="Huang P."/>
            <person name="Ma Y."/>
            <person name="Qing Z."/>
            <person name="Tang Q."/>
            <person name="Cao H."/>
            <person name="Cheng P."/>
            <person name="Zheng Y."/>
            <person name="Yuan Z."/>
            <person name="Zhou Y."/>
            <person name="Liu J."/>
            <person name="Tang Z."/>
            <person name="Zhuo Y."/>
            <person name="Zhang Y."/>
            <person name="Yu L."/>
            <person name="Huang J."/>
            <person name="Yang P."/>
            <person name="Peng Q."/>
            <person name="Zhang J."/>
            <person name="Jiang W."/>
            <person name="Zhang Z."/>
            <person name="Lin K."/>
            <person name="Ro D.K."/>
            <person name="Chen X."/>
            <person name="Xiong X."/>
            <person name="Shang Y."/>
            <person name="Huang S."/>
            <person name="Zeng J."/>
        </authorList>
    </citation>
    <scope>NUCLEOTIDE SEQUENCE [LARGE SCALE GENOMIC DNA]</scope>
    <source>
        <strain evidence="12">cv. BLH2017</strain>
        <tissue evidence="11">Root</tissue>
    </source>
</reference>
<dbReference type="AlphaFoldDB" id="A0A200QQQ1"/>
<dbReference type="STRING" id="56857.A0A200QQQ1"/>
<accession>A0A200QQQ1</accession>
<dbReference type="PROSITE" id="PS51257">
    <property type="entry name" value="PROKAR_LIPOPROTEIN"/>
    <property type="match status" value="1"/>
</dbReference>
<dbReference type="Proteomes" id="UP000195402">
    <property type="component" value="Unassembled WGS sequence"/>
</dbReference>
<dbReference type="GO" id="GO:0005385">
    <property type="term" value="F:zinc ion transmembrane transporter activity"/>
    <property type="evidence" value="ECO:0007669"/>
    <property type="project" value="InterPro"/>
</dbReference>
<organism evidence="11 12">
    <name type="scientific">Macleaya cordata</name>
    <name type="common">Five-seeded plume-poppy</name>
    <name type="synonym">Bocconia cordata</name>
    <dbReference type="NCBI Taxonomy" id="56857"/>
    <lineage>
        <taxon>Eukaryota</taxon>
        <taxon>Viridiplantae</taxon>
        <taxon>Streptophyta</taxon>
        <taxon>Embryophyta</taxon>
        <taxon>Tracheophyta</taxon>
        <taxon>Spermatophyta</taxon>
        <taxon>Magnoliopsida</taxon>
        <taxon>Ranunculales</taxon>
        <taxon>Papaveraceae</taxon>
        <taxon>Papaveroideae</taxon>
        <taxon>Macleaya</taxon>
    </lineage>
</organism>
<evidence type="ECO:0000313" key="12">
    <source>
        <dbReference type="Proteomes" id="UP000195402"/>
    </source>
</evidence>
<comment type="caution">
    <text evidence="11">The sequence shown here is derived from an EMBL/GenBank/DDBJ whole genome shotgun (WGS) entry which is preliminary data.</text>
</comment>
<keyword evidence="4 8" id="KW-0812">Transmembrane</keyword>
<comment type="caution">
    <text evidence="8">Lacks conserved residue(s) required for the propagation of feature annotation.</text>
</comment>
<protein>
    <submittedName>
        <fullName evidence="11">Zinc/iron permease</fullName>
    </submittedName>
</protein>
<keyword evidence="6 8" id="KW-0406">Ion transport</keyword>
<dbReference type="PANTHER" id="PTHR11040">
    <property type="entry name" value="ZINC/IRON TRANSPORTER"/>
    <property type="match status" value="1"/>
</dbReference>
<dbReference type="InterPro" id="IPR015946">
    <property type="entry name" value="KH_dom-like_a/b"/>
</dbReference>
<keyword evidence="7 8" id="KW-0472">Membrane</keyword>
<feature type="transmembrane region" description="Helical" evidence="8">
    <location>
        <begin position="234"/>
        <end position="252"/>
    </location>
</feature>
<name>A0A200QQQ1_MACCD</name>
<evidence type="ECO:0000256" key="7">
    <source>
        <dbReference type="ARBA" id="ARBA00023136"/>
    </source>
</evidence>
<comment type="subcellular location">
    <subcellularLocation>
        <location evidence="1 8">Membrane</location>
        <topology evidence="1 8">Multi-pass membrane protein</topology>
    </subcellularLocation>
</comment>
<dbReference type="Gene3D" id="3.30.300.20">
    <property type="match status" value="1"/>
</dbReference>
<dbReference type="InterPro" id="IPR003689">
    <property type="entry name" value="ZIP"/>
</dbReference>
<evidence type="ECO:0000256" key="5">
    <source>
        <dbReference type="ARBA" id="ARBA00022989"/>
    </source>
</evidence>
<dbReference type="OrthoDB" id="448280at2759"/>
<keyword evidence="12" id="KW-1185">Reference proteome</keyword>
<evidence type="ECO:0000256" key="1">
    <source>
        <dbReference type="ARBA" id="ARBA00004141"/>
    </source>
</evidence>
<comment type="similarity">
    <text evidence="2 8">Belongs to the ZIP transporter (TC 2.A.5) family.</text>
</comment>
<evidence type="ECO:0000256" key="8">
    <source>
        <dbReference type="RuleBase" id="RU362088"/>
    </source>
</evidence>
<evidence type="ECO:0000256" key="6">
    <source>
        <dbReference type="ARBA" id="ARBA00023065"/>
    </source>
</evidence>
<dbReference type="SUPFAM" id="SSF54814">
    <property type="entry name" value="Prokaryotic type KH domain (KH-domain type II)"/>
    <property type="match status" value="1"/>
</dbReference>
<feature type="transmembrane region" description="Helical" evidence="8">
    <location>
        <begin position="56"/>
        <end position="76"/>
    </location>
</feature>
<gene>
    <name evidence="11" type="ORF">BVC80_8541g2</name>
</gene>
<feature type="chain" id="PRO_5012012899" evidence="10">
    <location>
        <begin position="33"/>
        <end position="895"/>
    </location>
</feature>
<feature type="signal peptide" evidence="10">
    <location>
        <begin position="1"/>
        <end position="32"/>
    </location>
</feature>
<feature type="compositionally biased region" description="Low complexity" evidence="9">
    <location>
        <begin position="206"/>
        <end position="215"/>
    </location>
</feature>
<feature type="transmembrane region" description="Helical" evidence="8">
    <location>
        <begin position="130"/>
        <end position="155"/>
    </location>
</feature>
<feature type="transmembrane region" description="Helical" evidence="8">
    <location>
        <begin position="650"/>
        <end position="674"/>
    </location>
</feature>
<feature type="transmembrane region" description="Helical" evidence="8">
    <location>
        <begin position="422"/>
        <end position="443"/>
    </location>
</feature>
<feature type="compositionally biased region" description="Basic residues" evidence="9">
    <location>
        <begin position="195"/>
        <end position="204"/>
    </location>
</feature>
<dbReference type="GO" id="GO:0003723">
    <property type="term" value="F:RNA binding"/>
    <property type="evidence" value="ECO:0007669"/>
    <property type="project" value="InterPro"/>
</dbReference>
<evidence type="ECO:0000256" key="10">
    <source>
        <dbReference type="SAM" id="SignalP"/>
    </source>
</evidence>
<dbReference type="InterPro" id="IPR009019">
    <property type="entry name" value="KH_sf_prok-type"/>
</dbReference>
<feature type="transmembrane region" description="Helical" evidence="8">
    <location>
        <begin position="88"/>
        <end position="110"/>
    </location>
</feature>
<feature type="transmembrane region" description="Helical" evidence="8">
    <location>
        <begin position="291"/>
        <end position="312"/>
    </location>
</feature>
<feature type="transmembrane region" description="Helical" evidence="8">
    <location>
        <begin position="463"/>
        <end position="488"/>
    </location>
</feature>
<dbReference type="EMBL" id="MVGT01001369">
    <property type="protein sequence ID" value="OVA12742.1"/>
    <property type="molecule type" value="Genomic_DNA"/>
</dbReference>
<feature type="transmembrane region" description="Helical" evidence="8">
    <location>
        <begin position="390"/>
        <end position="410"/>
    </location>
</feature>
<dbReference type="OMA" id="SSKCACE"/>